<evidence type="ECO:0000256" key="1">
    <source>
        <dbReference type="ARBA" id="ARBA00001946"/>
    </source>
</evidence>
<keyword evidence="12" id="KW-0233">DNA recombination</keyword>
<dbReference type="GO" id="GO:0006260">
    <property type="term" value="P:DNA replication"/>
    <property type="evidence" value="ECO:0007669"/>
    <property type="project" value="InterPro"/>
</dbReference>
<dbReference type="SMART" id="SM00956">
    <property type="entry name" value="RQC"/>
    <property type="match status" value="1"/>
</dbReference>
<dbReference type="InterPro" id="IPR027417">
    <property type="entry name" value="P-loop_NTPase"/>
</dbReference>
<dbReference type="SUPFAM" id="SSF52540">
    <property type="entry name" value="P-loop containing nucleoside triphosphate hydrolases"/>
    <property type="match status" value="1"/>
</dbReference>
<organism evidence="20 21">
    <name type="scientific">Fictibacillus marinisediminis</name>
    <dbReference type="NCBI Taxonomy" id="2878389"/>
    <lineage>
        <taxon>Bacteria</taxon>
        <taxon>Bacillati</taxon>
        <taxon>Bacillota</taxon>
        <taxon>Bacilli</taxon>
        <taxon>Bacillales</taxon>
        <taxon>Fictibacillaceae</taxon>
        <taxon>Fictibacillus</taxon>
    </lineage>
</organism>
<dbReference type="InterPro" id="IPR014001">
    <property type="entry name" value="Helicase_ATP-bd"/>
</dbReference>
<evidence type="ECO:0000256" key="8">
    <source>
        <dbReference type="ARBA" id="ARBA00022806"/>
    </source>
</evidence>
<evidence type="ECO:0000256" key="3">
    <source>
        <dbReference type="ARBA" id="ARBA00005446"/>
    </source>
</evidence>
<dbReference type="InterPro" id="IPR036390">
    <property type="entry name" value="WH_DNA-bd_sf"/>
</dbReference>
<dbReference type="InterPro" id="IPR004589">
    <property type="entry name" value="DNA_helicase_ATP-dep_RecQ"/>
</dbReference>
<dbReference type="GO" id="GO:0046872">
    <property type="term" value="F:metal ion binding"/>
    <property type="evidence" value="ECO:0007669"/>
    <property type="project" value="UniProtKB-KW"/>
</dbReference>
<evidence type="ECO:0000256" key="5">
    <source>
        <dbReference type="ARBA" id="ARBA00022741"/>
    </source>
</evidence>
<gene>
    <name evidence="20" type="primary">recQ</name>
    <name evidence="20" type="ORF">LCY76_11645</name>
</gene>
<sequence length="706" mass="80209">MFNLAQQILERHFGYSSFRPGQEQVIKSIFQHKNTLGIMPTGGGKSICYQVPAMLLNGVTLVISPLISLMKDQVDSLENAGIPSTYINSSLSDEDIQDRIQQAANGAYQLIYVAPERLESMAFRRLIGKMNISMIAIDEAHCISQWGHDFRPSYLRIKDMLASLHPRPVIVALTATATKEVTKDICRLLDIQPENTFVTGFARNNLTFSIIKDEVKREYLLRYVKKNSSNSGIIYASTRNEVDQLHSFLKKTGFTVSKYHAGLSEEERRESQNQFIFDDTAIMVATNAFGMGINKTNVRYVIHYNLPRNLEAYYQEAGRAGRDGEPSECILFFSARDVQLQKFLIEQGTMDEARKGNEYKKLQFMTDYCHTEQCLQGFIVEYFGDEESADCGKCGNCTDQREQTDITTQAQMVFSCVKRMNQRFGKTAVAQVLNGSKTKRIQELGLTTLTTYGLMKNRPQKEIMQLIDYLTAEGLLQLSDSQYPVLMLAPRALFVLKGEEKVFRKEKRKSITSFTENNELFEHLRNLRKELADQENVPPYVVFADSALKEMSEKVPGNEEEMLEIKGVGKVKFDRYGQIFLDTLKEFTASATAAAEMESSSDSPKKDSHLDTYALFQENQPITDIAKTRNLSVQTVENHLLRCAEEGIPLNWERIIPADQEAMVLNAIDHLGSEKLKPLKEELGEEVSYFTIKAVIQKNKRQLVHK</sequence>
<dbReference type="Pfam" id="PF09382">
    <property type="entry name" value="RQC"/>
    <property type="match status" value="1"/>
</dbReference>
<dbReference type="SMART" id="SM00490">
    <property type="entry name" value="HELICc"/>
    <property type="match status" value="1"/>
</dbReference>
<dbReference type="InterPro" id="IPR018982">
    <property type="entry name" value="RQC_domain"/>
</dbReference>
<comment type="similarity">
    <text evidence="3">Belongs to the helicase family. RecQ subfamily.</text>
</comment>
<evidence type="ECO:0000256" key="16">
    <source>
        <dbReference type="NCBIfam" id="TIGR01389"/>
    </source>
</evidence>
<dbReference type="SUPFAM" id="SSF47819">
    <property type="entry name" value="HRDC-like"/>
    <property type="match status" value="1"/>
</dbReference>
<dbReference type="Gene3D" id="1.10.10.10">
    <property type="entry name" value="Winged helix-like DNA-binding domain superfamily/Winged helix DNA-binding domain"/>
    <property type="match status" value="1"/>
</dbReference>
<keyword evidence="5" id="KW-0547">Nucleotide-binding</keyword>
<dbReference type="Pfam" id="PF00270">
    <property type="entry name" value="DEAD"/>
    <property type="match status" value="1"/>
</dbReference>
<dbReference type="GO" id="GO:0043138">
    <property type="term" value="F:3'-5' DNA helicase activity"/>
    <property type="evidence" value="ECO:0007669"/>
    <property type="project" value="UniProtKB-EC"/>
</dbReference>
<feature type="domain" description="Helicase C-terminal" evidence="19">
    <location>
        <begin position="216"/>
        <end position="368"/>
    </location>
</feature>
<dbReference type="CDD" id="cd17920">
    <property type="entry name" value="DEXHc_RecQ"/>
    <property type="match status" value="1"/>
</dbReference>
<dbReference type="Pfam" id="PF00271">
    <property type="entry name" value="Helicase_C"/>
    <property type="match status" value="1"/>
</dbReference>
<dbReference type="GO" id="GO:0030894">
    <property type="term" value="C:replisome"/>
    <property type="evidence" value="ECO:0007669"/>
    <property type="project" value="TreeGrafter"/>
</dbReference>
<dbReference type="InterPro" id="IPR011545">
    <property type="entry name" value="DEAD/DEAH_box_helicase_dom"/>
</dbReference>
<dbReference type="GO" id="GO:0043590">
    <property type="term" value="C:bacterial nucleoid"/>
    <property type="evidence" value="ECO:0007669"/>
    <property type="project" value="TreeGrafter"/>
</dbReference>
<dbReference type="GO" id="GO:0005737">
    <property type="term" value="C:cytoplasm"/>
    <property type="evidence" value="ECO:0007669"/>
    <property type="project" value="TreeGrafter"/>
</dbReference>
<dbReference type="EMBL" id="JAIWJX010000002">
    <property type="protein sequence ID" value="MCK6257249.1"/>
    <property type="molecule type" value="Genomic_DNA"/>
</dbReference>
<dbReference type="Pfam" id="PF00570">
    <property type="entry name" value="HRDC"/>
    <property type="match status" value="1"/>
</dbReference>
<keyword evidence="6" id="KW-0227">DNA damage</keyword>
<dbReference type="FunFam" id="3.40.50.300:FF:000296">
    <property type="entry name" value="ATP-dependent DNA helicase RecQ"/>
    <property type="match status" value="1"/>
</dbReference>
<dbReference type="InterPro" id="IPR032284">
    <property type="entry name" value="RecQ_Zn-bd"/>
</dbReference>
<dbReference type="AlphaFoldDB" id="A0A9X1XGN3"/>
<dbReference type="InterPro" id="IPR044876">
    <property type="entry name" value="HRDC_dom_sf"/>
</dbReference>
<dbReference type="Pfam" id="PF14493">
    <property type="entry name" value="HTH_40"/>
    <property type="match status" value="1"/>
</dbReference>
<dbReference type="PROSITE" id="PS51192">
    <property type="entry name" value="HELICASE_ATP_BIND_1"/>
    <property type="match status" value="1"/>
</dbReference>
<dbReference type="GO" id="GO:0005524">
    <property type="term" value="F:ATP binding"/>
    <property type="evidence" value="ECO:0007669"/>
    <property type="project" value="UniProtKB-KW"/>
</dbReference>
<dbReference type="InterPro" id="IPR002121">
    <property type="entry name" value="HRDC_dom"/>
</dbReference>
<dbReference type="GO" id="GO:0006310">
    <property type="term" value="P:DNA recombination"/>
    <property type="evidence" value="ECO:0007669"/>
    <property type="project" value="UniProtKB-UniRule"/>
</dbReference>
<dbReference type="SUPFAM" id="SSF46785">
    <property type="entry name" value="Winged helix' DNA-binding domain"/>
    <property type="match status" value="1"/>
</dbReference>
<dbReference type="NCBIfam" id="TIGR01389">
    <property type="entry name" value="recQ"/>
    <property type="match status" value="1"/>
</dbReference>
<comment type="cofactor">
    <cofactor evidence="2">
        <name>Zn(2+)</name>
        <dbReference type="ChEBI" id="CHEBI:29105"/>
    </cofactor>
</comment>
<accession>A0A9X1XGN3</accession>
<feature type="domain" description="Helicase ATP-binding" evidence="18">
    <location>
        <begin position="26"/>
        <end position="195"/>
    </location>
</feature>
<evidence type="ECO:0000256" key="12">
    <source>
        <dbReference type="ARBA" id="ARBA00023172"/>
    </source>
</evidence>
<dbReference type="PANTHER" id="PTHR13710">
    <property type="entry name" value="DNA HELICASE RECQ FAMILY MEMBER"/>
    <property type="match status" value="1"/>
</dbReference>
<dbReference type="FunFam" id="1.10.150.80:FF:000002">
    <property type="entry name" value="ATP-dependent DNA helicase RecQ"/>
    <property type="match status" value="1"/>
</dbReference>
<comment type="catalytic activity">
    <reaction evidence="15">
        <text>Couples ATP hydrolysis with the unwinding of duplex DNA by translocating in the 3'-5' direction.</text>
        <dbReference type="EC" id="5.6.2.4"/>
    </reaction>
</comment>
<evidence type="ECO:0000256" key="13">
    <source>
        <dbReference type="ARBA" id="ARBA00023204"/>
    </source>
</evidence>
<evidence type="ECO:0000256" key="10">
    <source>
        <dbReference type="ARBA" id="ARBA00022840"/>
    </source>
</evidence>
<proteinExistence type="inferred from homology"/>
<dbReference type="InterPro" id="IPR006293">
    <property type="entry name" value="DNA_helicase_ATP-dep_RecQ_bac"/>
</dbReference>
<keyword evidence="7 20" id="KW-0378">Hydrolase</keyword>
<evidence type="ECO:0000259" key="19">
    <source>
        <dbReference type="PROSITE" id="PS51194"/>
    </source>
</evidence>
<comment type="cofactor">
    <cofactor evidence="1">
        <name>Mg(2+)</name>
        <dbReference type="ChEBI" id="CHEBI:18420"/>
    </cofactor>
</comment>
<dbReference type="GO" id="GO:0003677">
    <property type="term" value="F:DNA binding"/>
    <property type="evidence" value="ECO:0007669"/>
    <property type="project" value="UniProtKB-KW"/>
</dbReference>
<dbReference type="Gene3D" id="1.10.150.80">
    <property type="entry name" value="HRDC domain"/>
    <property type="match status" value="1"/>
</dbReference>
<dbReference type="PANTHER" id="PTHR13710:SF105">
    <property type="entry name" value="ATP-DEPENDENT DNA HELICASE Q1"/>
    <property type="match status" value="1"/>
</dbReference>
<name>A0A9X1XGN3_9BACL</name>
<evidence type="ECO:0000259" key="17">
    <source>
        <dbReference type="PROSITE" id="PS50967"/>
    </source>
</evidence>
<keyword evidence="21" id="KW-1185">Reference proteome</keyword>
<dbReference type="InterPro" id="IPR001650">
    <property type="entry name" value="Helicase_C-like"/>
</dbReference>
<keyword evidence="13" id="KW-0234">DNA repair</keyword>
<evidence type="ECO:0000256" key="11">
    <source>
        <dbReference type="ARBA" id="ARBA00023125"/>
    </source>
</evidence>
<feature type="domain" description="HRDC" evidence="17">
    <location>
        <begin position="514"/>
        <end position="594"/>
    </location>
</feature>
<dbReference type="PROSITE" id="PS50967">
    <property type="entry name" value="HRDC"/>
    <property type="match status" value="1"/>
</dbReference>
<dbReference type="GO" id="GO:0009378">
    <property type="term" value="F:four-way junction helicase activity"/>
    <property type="evidence" value="ECO:0007669"/>
    <property type="project" value="TreeGrafter"/>
</dbReference>
<dbReference type="NCBIfam" id="TIGR00614">
    <property type="entry name" value="recQ_fam"/>
    <property type="match status" value="1"/>
</dbReference>
<dbReference type="PROSITE" id="PS51194">
    <property type="entry name" value="HELICASE_CTER"/>
    <property type="match status" value="1"/>
</dbReference>
<dbReference type="Pfam" id="PF16124">
    <property type="entry name" value="RecQ_Zn_bind"/>
    <property type="match status" value="1"/>
</dbReference>
<dbReference type="Gene3D" id="3.40.50.300">
    <property type="entry name" value="P-loop containing nucleotide triphosphate hydrolases"/>
    <property type="match status" value="2"/>
</dbReference>
<evidence type="ECO:0000256" key="7">
    <source>
        <dbReference type="ARBA" id="ARBA00022801"/>
    </source>
</evidence>
<dbReference type="EC" id="5.6.2.4" evidence="16"/>
<dbReference type="SMART" id="SM00341">
    <property type="entry name" value="HRDC"/>
    <property type="match status" value="1"/>
</dbReference>
<evidence type="ECO:0000256" key="2">
    <source>
        <dbReference type="ARBA" id="ARBA00001947"/>
    </source>
</evidence>
<dbReference type="InterPro" id="IPR029491">
    <property type="entry name" value="Helicase_HTH"/>
</dbReference>
<keyword evidence="8 20" id="KW-0347">Helicase</keyword>
<dbReference type="InterPro" id="IPR010997">
    <property type="entry name" value="HRDC-like_sf"/>
</dbReference>
<evidence type="ECO:0000256" key="15">
    <source>
        <dbReference type="ARBA" id="ARBA00034617"/>
    </source>
</evidence>
<dbReference type="GO" id="GO:0016787">
    <property type="term" value="F:hydrolase activity"/>
    <property type="evidence" value="ECO:0007669"/>
    <property type="project" value="UniProtKB-KW"/>
</dbReference>
<evidence type="ECO:0000256" key="6">
    <source>
        <dbReference type="ARBA" id="ARBA00022763"/>
    </source>
</evidence>
<comment type="caution">
    <text evidence="20">The sequence shown here is derived from an EMBL/GenBank/DDBJ whole genome shotgun (WGS) entry which is preliminary data.</text>
</comment>
<dbReference type="Proteomes" id="UP001139011">
    <property type="component" value="Unassembled WGS sequence"/>
</dbReference>
<dbReference type="RefSeq" id="WP_248252768.1">
    <property type="nucleotide sequence ID" value="NZ_JAIWJX010000002.1"/>
</dbReference>
<reference evidence="20" key="1">
    <citation type="submission" date="2021-09" db="EMBL/GenBank/DDBJ databases">
        <title>Genome analysis of Fictibacillus sp. KIGAM418 isolated from marine sediment.</title>
        <authorList>
            <person name="Seo M.-J."/>
            <person name="Cho E.-S."/>
            <person name="Hwang C.Y."/>
        </authorList>
    </citation>
    <scope>NUCLEOTIDE SEQUENCE</scope>
    <source>
        <strain evidence="20">KIGAM418</strain>
    </source>
</reference>
<dbReference type="InterPro" id="IPR036388">
    <property type="entry name" value="WH-like_DNA-bd_sf"/>
</dbReference>
<keyword evidence="9" id="KW-0862">Zinc</keyword>
<keyword evidence="10" id="KW-0067">ATP-binding</keyword>
<evidence type="ECO:0000313" key="20">
    <source>
        <dbReference type="EMBL" id="MCK6257249.1"/>
    </source>
</evidence>
<keyword evidence="11" id="KW-0238">DNA-binding</keyword>
<keyword evidence="14" id="KW-0413">Isomerase</keyword>
<evidence type="ECO:0000256" key="9">
    <source>
        <dbReference type="ARBA" id="ARBA00022833"/>
    </source>
</evidence>
<dbReference type="GO" id="GO:0009432">
    <property type="term" value="P:SOS response"/>
    <property type="evidence" value="ECO:0007669"/>
    <property type="project" value="UniProtKB-UniRule"/>
</dbReference>
<protein>
    <recommendedName>
        <fullName evidence="16">DNA helicase RecQ</fullName>
        <ecNumber evidence="16">5.6.2.4</ecNumber>
    </recommendedName>
</protein>
<evidence type="ECO:0000256" key="4">
    <source>
        <dbReference type="ARBA" id="ARBA00022723"/>
    </source>
</evidence>
<dbReference type="GO" id="GO:0006281">
    <property type="term" value="P:DNA repair"/>
    <property type="evidence" value="ECO:0007669"/>
    <property type="project" value="UniProtKB-KW"/>
</dbReference>
<evidence type="ECO:0000256" key="14">
    <source>
        <dbReference type="ARBA" id="ARBA00023235"/>
    </source>
</evidence>
<evidence type="ECO:0000313" key="21">
    <source>
        <dbReference type="Proteomes" id="UP001139011"/>
    </source>
</evidence>
<dbReference type="SMART" id="SM00487">
    <property type="entry name" value="DEXDc"/>
    <property type="match status" value="1"/>
</dbReference>
<keyword evidence="4" id="KW-0479">Metal-binding</keyword>
<evidence type="ECO:0000259" key="18">
    <source>
        <dbReference type="PROSITE" id="PS51192"/>
    </source>
</evidence>